<dbReference type="VEuPathDB" id="FungiDB:RhiirA1_538304"/>
<feature type="coiled-coil region" evidence="1">
    <location>
        <begin position="67"/>
        <end position="101"/>
    </location>
</feature>
<protein>
    <submittedName>
        <fullName evidence="3">Uncharacterized protein</fullName>
    </submittedName>
</protein>
<evidence type="ECO:0000256" key="1">
    <source>
        <dbReference type="SAM" id="Coils"/>
    </source>
</evidence>
<comment type="caution">
    <text evidence="3">The sequence shown here is derived from an EMBL/GenBank/DDBJ whole genome shotgun (WGS) entry which is preliminary data.</text>
</comment>
<feature type="region of interest" description="Disordered" evidence="2">
    <location>
        <begin position="29"/>
        <end position="53"/>
    </location>
</feature>
<keyword evidence="1" id="KW-0175">Coiled coil</keyword>
<proteinExistence type="predicted"/>
<feature type="compositionally biased region" description="Low complexity" evidence="2">
    <location>
        <begin position="132"/>
        <end position="143"/>
    </location>
</feature>
<dbReference type="AlphaFoldDB" id="A0A2I1HRH2"/>
<keyword evidence="4" id="KW-1185">Reference proteome</keyword>
<feature type="region of interest" description="Disordered" evidence="2">
    <location>
        <begin position="101"/>
        <end position="143"/>
    </location>
</feature>
<feature type="non-terminal residue" evidence="3">
    <location>
        <position position="1"/>
    </location>
</feature>
<gene>
    <name evidence="3" type="ORF">RhiirA4_486547</name>
</gene>
<sequence length="202" mass="23058">RQWNQNNIINRQRSNNTYTFGEEEINNWGDEEDISDNNNSPIQGGTRKGGSMHDLKNIRQQSSQSEISDIKKQLTTLNAMIAEFRKENDIVKKDINSIKETFKRNNNHKGSQQKSTKSPIVNDNNKRTKPDSSSSENDDNNVVLNLESRVEKQDNLLNSMFNMITKLTGQLSDKEQQDSTAQRFASIGVLAIRITSLKPIFK</sequence>
<evidence type="ECO:0000313" key="3">
    <source>
        <dbReference type="EMBL" id="PKY61491.1"/>
    </source>
</evidence>
<reference evidence="3 4" key="1">
    <citation type="submission" date="2015-10" db="EMBL/GenBank/DDBJ databases">
        <title>Genome analyses suggest a sexual origin of heterokaryosis in a supposedly ancient asexual fungus.</title>
        <authorList>
            <person name="Ropars J."/>
            <person name="Sedzielewska K."/>
            <person name="Noel J."/>
            <person name="Charron P."/>
            <person name="Farinelli L."/>
            <person name="Marton T."/>
            <person name="Kruger M."/>
            <person name="Pelin A."/>
            <person name="Brachmann A."/>
            <person name="Corradi N."/>
        </authorList>
    </citation>
    <scope>NUCLEOTIDE SEQUENCE [LARGE SCALE GENOMIC DNA]</scope>
    <source>
        <strain evidence="3 4">A4</strain>
    </source>
</reference>
<evidence type="ECO:0000313" key="4">
    <source>
        <dbReference type="Proteomes" id="UP000234323"/>
    </source>
</evidence>
<dbReference type="Proteomes" id="UP000234323">
    <property type="component" value="Unassembled WGS sequence"/>
</dbReference>
<feature type="compositionally biased region" description="Polar residues" evidence="2">
    <location>
        <begin position="108"/>
        <end position="123"/>
    </location>
</feature>
<evidence type="ECO:0000256" key="2">
    <source>
        <dbReference type="SAM" id="MobiDB-lite"/>
    </source>
</evidence>
<dbReference type="EMBL" id="LLXI01005432">
    <property type="protein sequence ID" value="PKY61491.1"/>
    <property type="molecule type" value="Genomic_DNA"/>
</dbReference>
<organism evidence="3 4">
    <name type="scientific">Rhizophagus irregularis</name>
    <dbReference type="NCBI Taxonomy" id="588596"/>
    <lineage>
        <taxon>Eukaryota</taxon>
        <taxon>Fungi</taxon>
        <taxon>Fungi incertae sedis</taxon>
        <taxon>Mucoromycota</taxon>
        <taxon>Glomeromycotina</taxon>
        <taxon>Glomeromycetes</taxon>
        <taxon>Glomerales</taxon>
        <taxon>Glomeraceae</taxon>
        <taxon>Rhizophagus</taxon>
    </lineage>
</organism>
<accession>A0A2I1HRH2</accession>
<name>A0A2I1HRH2_9GLOM</name>